<dbReference type="PANTHER" id="PTHR20872">
    <property type="match status" value="1"/>
</dbReference>
<evidence type="ECO:0000313" key="2">
    <source>
        <dbReference type="EMBL" id="GBN81051.1"/>
    </source>
</evidence>
<comment type="caution">
    <text evidence="2">The sequence shown here is derived from an EMBL/GenBank/DDBJ whole genome shotgun (WGS) entry which is preliminary data.</text>
</comment>
<dbReference type="OrthoDB" id="6409609at2759"/>
<evidence type="ECO:0000259" key="1">
    <source>
        <dbReference type="Pfam" id="PF00646"/>
    </source>
</evidence>
<dbReference type="Proteomes" id="UP000499080">
    <property type="component" value="Unassembled WGS sequence"/>
</dbReference>
<sequence>MMDGFPAKIYPTLRILLDKRTAKSRALQDREEHDKEVQWCDLPFPALEKIYSSVSRNDKLNMSLVCRNWSEGFYSPSVCKTFRFDLTNSQLSKDTCPVLKSVRKCSSMFRHVEIECNFDMKERLIEIWCRHFIEFLQILASNSQLHSVKFRDLDLCFGPRIDTPTYNNICRAIGDFLGSQRHLKRAEFHYCSFGFSEGVELLRKLTEHNWQSLTHLVLQEFFRYESNDKEQVSNDAQKLPTFADLPSLRTLEMDYSLIFENMIASQSPDIQTIKSCQTRVLSKIILNYYNDFMEIEGCRGLTSTDWWFLKILCPDLQVELSITTNSATRRLVEFFILPNMPVTRLDYKNEDFETGIEINVLFEHLLTCKTNEHLVAFHLEWMWPIQDLSSTFIPFLQACRKLKCLELFIVYSARGIEVLLESWLENRPESLEKVIIDISELEDEDDFPSLMNFTTEYVSLLKLAGLNIRVDFHS</sequence>
<gene>
    <name evidence="2" type="ORF">AVEN_30865_1</name>
</gene>
<name>A0A4Y2RZ73_ARAVE</name>
<organism evidence="2 3">
    <name type="scientific">Araneus ventricosus</name>
    <name type="common">Orbweaver spider</name>
    <name type="synonym">Epeira ventricosa</name>
    <dbReference type="NCBI Taxonomy" id="182803"/>
    <lineage>
        <taxon>Eukaryota</taxon>
        <taxon>Metazoa</taxon>
        <taxon>Ecdysozoa</taxon>
        <taxon>Arthropoda</taxon>
        <taxon>Chelicerata</taxon>
        <taxon>Arachnida</taxon>
        <taxon>Araneae</taxon>
        <taxon>Araneomorphae</taxon>
        <taxon>Entelegynae</taxon>
        <taxon>Araneoidea</taxon>
        <taxon>Araneidae</taxon>
        <taxon>Araneus</taxon>
    </lineage>
</organism>
<dbReference type="PANTHER" id="PTHR20872:SF1">
    <property type="entry name" value="F-BOX DOMAIN-CONTAINING PROTEIN"/>
    <property type="match status" value="1"/>
</dbReference>
<dbReference type="SUPFAM" id="SSF81383">
    <property type="entry name" value="F-box domain"/>
    <property type="match status" value="1"/>
</dbReference>
<accession>A0A4Y2RZ73</accession>
<dbReference type="InterPro" id="IPR036047">
    <property type="entry name" value="F-box-like_dom_sf"/>
</dbReference>
<dbReference type="InterPro" id="IPR001810">
    <property type="entry name" value="F-box_dom"/>
</dbReference>
<protein>
    <recommendedName>
        <fullName evidence="1">F-box domain-containing protein</fullName>
    </recommendedName>
</protein>
<reference evidence="2 3" key="1">
    <citation type="journal article" date="2019" name="Sci. Rep.">
        <title>Orb-weaving spider Araneus ventricosus genome elucidates the spidroin gene catalogue.</title>
        <authorList>
            <person name="Kono N."/>
            <person name="Nakamura H."/>
            <person name="Ohtoshi R."/>
            <person name="Moran D.A.P."/>
            <person name="Shinohara A."/>
            <person name="Yoshida Y."/>
            <person name="Fujiwara M."/>
            <person name="Mori M."/>
            <person name="Tomita M."/>
            <person name="Arakawa K."/>
        </authorList>
    </citation>
    <scope>NUCLEOTIDE SEQUENCE [LARGE SCALE GENOMIC DNA]</scope>
</reference>
<dbReference type="AlphaFoldDB" id="A0A4Y2RZ73"/>
<dbReference type="Gene3D" id="3.80.10.10">
    <property type="entry name" value="Ribonuclease Inhibitor"/>
    <property type="match status" value="1"/>
</dbReference>
<dbReference type="SUPFAM" id="SSF52047">
    <property type="entry name" value="RNI-like"/>
    <property type="match status" value="1"/>
</dbReference>
<dbReference type="Pfam" id="PF00646">
    <property type="entry name" value="F-box"/>
    <property type="match status" value="1"/>
</dbReference>
<evidence type="ECO:0000313" key="3">
    <source>
        <dbReference type="Proteomes" id="UP000499080"/>
    </source>
</evidence>
<dbReference type="InterPro" id="IPR032675">
    <property type="entry name" value="LRR_dom_sf"/>
</dbReference>
<dbReference type="EMBL" id="BGPR01019129">
    <property type="protein sequence ID" value="GBN81051.1"/>
    <property type="molecule type" value="Genomic_DNA"/>
</dbReference>
<dbReference type="Gene3D" id="1.20.1280.50">
    <property type="match status" value="1"/>
</dbReference>
<keyword evidence="3" id="KW-1185">Reference proteome</keyword>
<proteinExistence type="predicted"/>
<feature type="domain" description="F-box" evidence="1">
    <location>
        <begin position="39"/>
        <end position="71"/>
    </location>
</feature>